<gene>
    <name evidence="1" type="ORF">DFP72DRAFT_873222</name>
</gene>
<reference evidence="1 2" key="1">
    <citation type="submission" date="2020-07" db="EMBL/GenBank/DDBJ databases">
        <title>Comparative genomics of pyrophilous fungi reveals a link between fire events and developmental genes.</title>
        <authorList>
            <consortium name="DOE Joint Genome Institute"/>
            <person name="Steindorff A.S."/>
            <person name="Carver A."/>
            <person name="Calhoun S."/>
            <person name="Stillman K."/>
            <person name="Liu H."/>
            <person name="Lipzen A."/>
            <person name="Pangilinan J."/>
            <person name="Labutti K."/>
            <person name="Bruns T.D."/>
            <person name="Grigoriev I.V."/>
        </authorList>
    </citation>
    <scope>NUCLEOTIDE SEQUENCE [LARGE SCALE GENOMIC DNA]</scope>
    <source>
        <strain evidence="1 2">CBS 144469</strain>
    </source>
</reference>
<protein>
    <submittedName>
        <fullName evidence="1">Uncharacterized protein</fullName>
    </submittedName>
</protein>
<dbReference type="Proteomes" id="UP000521943">
    <property type="component" value="Unassembled WGS sequence"/>
</dbReference>
<keyword evidence="2" id="KW-1185">Reference proteome</keyword>
<proteinExistence type="predicted"/>
<accession>A0A8H6IDR8</accession>
<organism evidence="1 2">
    <name type="scientific">Ephemerocybe angulata</name>
    <dbReference type="NCBI Taxonomy" id="980116"/>
    <lineage>
        <taxon>Eukaryota</taxon>
        <taxon>Fungi</taxon>
        <taxon>Dikarya</taxon>
        <taxon>Basidiomycota</taxon>
        <taxon>Agaricomycotina</taxon>
        <taxon>Agaricomycetes</taxon>
        <taxon>Agaricomycetidae</taxon>
        <taxon>Agaricales</taxon>
        <taxon>Agaricineae</taxon>
        <taxon>Psathyrellaceae</taxon>
        <taxon>Ephemerocybe</taxon>
    </lineage>
</organism>
<evidence type="ECO:0000313" key="2">
    <source>
        <dbReference type="Proteomes" id="UP000521943"/>
    </source>
</evidence>
<dbReference type="EMBL" id="JACGCI010000005">
    <property type="protein sequence ID" value="KAF6763705.1"/>
    <property type="molecule type" value="Genomic_DNA"/>
</dbReference>
<dbReference type="AlphaFoldDB" id="A0A8H6IDR8"/>
<name>A0A8H6IDR8_9AGAR</name>
<evidence type="ECO:0000313" key="1">
    <source>
        <dbReference type="EMBL" id="KAF6763705.1"/>
    </source>
</evidence>
<sequence>MSSPSFPQEIFDQIVDSVASGRDRKALFSLNLTSQRHFLHRSRSRIFYTVTIAGNIPSLLSLFEGTESLGEHVQRIVLDLTFNAVLAYIRTQRKAQYRLTCLMDRFPNARLLHLIGDGTAHDDLHPTCIAVINKLMAYPLARLLSICHIPDLPASILESLSNLHTLELGEGVNLVHVGGDEVRNQTGPWCLQILRCESKGIIALPGLNSHYPPSTHRGLRVIVIQEIEFPARHTAAWSFIIEVSKVAALEVISLTYTDFKIDLAFGFSIIKCFKAKSFTLPSIPTLRFLRIKVFHKGGRGSLNSYLELSSFLPLFPLVLLQGAPQPSLEVVDLVYACSTSEYGAGSGARFTVDHYDYFSSVRRDYRDWAALDDVLSDKINFPRLQALRISSKYRYYHEDNSDQTNTTVKEIADKWGLETLAAMPKSAERIPLVDVGVDTRVTKRFKEASRWAKDLIRRDGDEAWSN</sequence>
<comment type="caution">
    <text evidence="1">The sequence shown here is derived from an EMBL/GenBank/DDBJ whole genome shotgun (WGS) entry which is preliminary data.</text>
</comment>